<dbReference type="AlphaFoldDB" id="A0A9X6UCM8"/>
<name>A0A9X6UCM8_BACCE</name>
<evidence type="ECO:0000313" key="2">
    <source>
        <dbReference type="Proteomes" id="UP000220691"/>
    </source>
</evidence>
<organism evidence="1 2">
    <name type="scientific">Bacillus cereus</name>
    <dbReference type="NCBI Taxonomy" id="1396"/>
    <lineage>
        <taxon>Bacteria</taxon>
        <taxon>Bacillati</taxon>
        <taxon>Bacillota</taxon>
        <taxon>Bacilli</taxon>
        <taxon>Bacillales</taxon>
        <taxon>Bacillaceae</taxon>
        <taxon>Bacillus</taxon>
        <taxon>Bacillus cereus group</taxon>
    </lineage>
</organism>
<proteinExistence type="predicted"/>
<sequence length="92" mass="10529">MKRTMDDLTNCFNEASKANSNYVCVVVSMAGFPKEELIINQRENFEGKLKYYQNVYDKGLDHKHATGVRIIGFAHGNTLNQIHKELVLKNLL</sequence>
<protein>
    <submittedName>
        <fullName evidence="1">Uncharacterized protein</fullName>
    </submittedName>
</protein>
<evidence type="ECO:0000313" key="1">
    <source>
        <dbReference type="EMBL" id="PEN97868.1"/>
    </source>
</evidence>
<reference evidence="1 2" key="1">
    <citation type="submission" date="2017-09" db="EMBL/GenBank/DDBJ databases">
        <title>Large-scale bioinformatics analysis of Bacillus genomes uncovers conserved roles of natural products in bacterial physiology.</title>
        <authorList>
            <consortium name="Agbiome Team Llc"/>
            <person name="Bleich R.M."/>
            <person name="Kirk G.J."/>
            <person name="Santa Maria K.C."/>
            <person name="Allen S.E."/>
            <person name="Farag S."/>
            <person name="Shank E.A."/>
            <person name="Bowers A."/>
        </authorList>
    </citation>
    <scope>NUCLEOTIDE SEQUENCE [LARGE SCALE GENOMIC DNA]</scope>
    <source>
        <strain evidence="1 2">AFS027647</strain>
    </source>
</reference>
<comment type="caution">
    <text evidence="1">The sequence shown here is derived from an EMBL/GenBank/DDBJ whole genome shotgun (WGS) entry which is preliminary data.</text>
</comment>
<dbReference type="Proteomes" id="UP000220691">
    <property type="component" value="Unassembled WGS sequence"/>
</dbReference>
<gene>
    <name evidence="1" type="ORF">CN553_12590</name>
</gene>
<accession>A0A9X6UCM8</accession>
<dbReference type="EMBL" id="NUAN01000071">
    <property type="protein sequence ID" value="PEN97868.1"/>
    <property type="molecule type" value="Genomic_DNA"/>
</dbReference>
<dbReference type="RefSeq" id="WP_016085007.1">
    <property type="nucleotide sequence ID" value="NZ_NUAN01000071.1"/>
</dbReference>